<dbReference type="CDD" id="cd00310">
    <property type="entry name" value="ATP-synt_Fo_a_6"/>
    <property type="match status" value="1"/>
</dbReference>
<evidence type="ECO:0000256" key="12">
    <source>
        <dbReference type="SAM" id="Phobius"/>
    </source>
</evidence>
<comment type="subcellular location">
    <subcellularLocation>
        <location evidence="1">Membrane</location>
        <topology evidence="1">Multi-pass membrane protein</topology>
    </subcellularLocation>
    <subcellularLocation>
        <location evidence="11">Mitochondrion inner membrane</location>
        <topology evidence="11">Multi-pass membrane protein</topology>
    </subcellularLocation>
</comment>
<feature type="transmembrane region" description="Helical" evidence="12">
    <location>
        <begin position="83"/>
        <end position="104"/>
    </location>
</feature>
<dbReference type="PRINTS" id="PR00123">
    <property type="entry name" value="ATPASEA"/>
</dbReference>
<dbReference type="PANTHER" id="PTHR11410:SF0">
    <property type="entry name" value="ATP SYNTHASE SUBUNIT A"/>
    <property type="match status" value="1"/>
</dbReference>
<keyword evidence="3" id="KW-0813">Transport</keyword>
<dbReference type="InterPro" id="IPR035908">
    <property type="entry name" value="F0_ATP_A_sf"/>
</dbReference>
<name>Q5KT43_DOLNA</name>
<evidence type="ECO:0000256" key="1">
    <source>
        <dbReference type="ARBA" id="ARBA00004141"/>
    </source>
</evidence>
<comment type="similarity">
    <text evidence="2">Belongs to the ATPase A chain family.</text>
</comment>
<keyword evidence="6" id="KW-0375">Hydrogen ion transport</keyword>
<evidence type="ECO:0000256" key="11">
    <source>
        <dbReference type="RuleBase" id="RU004450"/>
    </source>
</evidence>
<evidence type="ECO:0000256" key="10">
    <source>
        <dbReference type="ARBA" id="ARBA00023310"/>
    </source>
</evidence>
<evidence type="ECO:0000256" key="4">
    <source>
        <dbReference type="ARBA" id="ARBA00022547"/>
    </source>
</evidence>
<accession>Q5KT43</accession>
<keyword evidence="9 12" id="KW-0472">Membrane</keyword>
<feature type="transmembrane region" description="Helical" evidence="12">
    <location>
        <begin position="124"/>
        <end position="144"/>
    </location>
</feature>
<dbReference type="Gene3D" id="1.20.120.220">
    <property type="entry name" value="ATP synthase, F0 complex, subunit A"/>
    <property type="match status" value="1"/>
</dbReference>
<dbReference type="GO" id="GO:0005743">
    <property type="term" value="C:mitochondrial inner membrane"/>
    <property type="evidence" value="ECO:0007669"/>
    <property type="project" value="UniProtKB-SubCell"/>
</dbReference>
<keyword evidence="8" id="KW-0406">Ion transport</keyword>
<dbReference type="AlphaFoldDB" id="Q5KT43"/>
<evidence type="ECO:0000256" key="7">
    <source>
        <dbReference type="ARBA" id="ARBA00022989"/>
    </source>
</evidence>
<dbReference type="GO" id="GO:0045259">
    <property type="term" value="C:proton-transporting ATP synthase complex"/>
    <property type="evidence" value="ECO:0007669"/>
    <property type="project" value="UniProtKB-KW"/>
</dbReference>
<gene>
    <name evidence="13" type="primary">atp6</name>
</gene>
<protein>
    <recommendedName>
        <fullName evidence="11">ATP synthase subunit a</fullName>
    </recommendedName>
</protein>
<keyword evidence="5 12" id="KW-0812">Transmembrane</keyword>
<evidence type="ECO:0000256" key="5">
    <source>
        <dbReference type="ARBA" id="ARBA00022692"/>
    </source>
</evidence>
<evidence type="ECO:0000256" key="8">
    <source>
        <dbReference type="ARBA" id="ARBA00023065"/>
    </source>
</evidence>
<dbReference type="PROSITE" id="PS00449">
    <property type="entry name" value="ATPASE_A"/>
    <property type="match status" value="1"/>
</dbReference>
<proteinExistence type="inferred from homology"/>
<dbReference type="InterPro" id="IPR000568">
    <property type="entry name" value="ATP_synth_F0_asu"/>
</dbReference>
<feature type="transmembrane region" description="Helical" evidence="12">
    <location>
        <begin position="156"/>
        <end position="177"/>
    </location>
</feature>
<dbReference type="PANTHER" id="PTHR11410">
    <property type="entry name" value="ATP SYNTHASE SUBUNIT A"/>
    <property type="match status" value="1"/>
</dbReference>
<evidence type="ECO:0000313" key="13">
    <source>
        <dbReference type="EMBL" id="BAD86524.1"/>
    </source>
</evidence>
<feature type="transmembrane region" description="Helical" evidence="12">
    <location>
        <begin position="183"/>
        <end position="201"/>
    </location>
</feature>
<evidence type="ECO:0000256" key="3">
    <source>
        <dbReference type="ARBA" id="ARBA00022448"/>
    </source>
</evidence>
<keyword evidence="13" id="KW-0496">Mitochondrion</keyword>
<dbReference type="NCBIfam" id="TIGR01131">
    <property type="entry name" value="ATP_synt_6_or_A"/>
    <property type="match status" value="1"/>
</dbReference>
<sequence length="202" mass="22482">MTSLFKGFESVVWLSVPVSVVCVAAVVFLSYEQKNYRALTCFMMPQLTTLYYPLISYFLFVFYFILVGNIFGLVPSVMSLTTLGVLTLGWGVCFWLVGFLYTFFSGPKELVARFLPLGAPMALAPFLALIEVVSTLIRPVALGLRLMANITAGHLLVHLFAGWASISFVVGVVFFFIILLEMMVAFIQAYVFSLLLSLYVSM</sequence>
<dbReference type="GO" id="GO:0046933">
    <property type="term" value="F:proton-transporting ATP synthase activity, rotational mechanism"/>
    <property type="evidence" value="ECO:0007669"/>
    <property type="project" value="TreeGrafter"/>
</dbReference>
<organism evidence="13">
    <name type="scientific">Doliolum nationalis</name>
    <name type="common">Planktonic tunicate</name>
    <dbReference type="NCBI Taxonomy" id="76841"/>
    <lineage>
        <taxon>Eukaryota</taxon>
        <taxon>Metazoa</taxon>
        <taxon>Chordata</taxon>
        <taxon>Tunicata</taxon>
        <taxon>Thaliacea</taxon>
        <taxon>Doliolida</taxon>
        <taxon>Doliolidae</taxon>
        <taxon>Doliolum</taxon>
    </lineage>
</organism>
<evidence type="ECO:0000256" key="2">
    <source>
        <dbReference type="ARBA" id="ARBA00006810"/>
    </source>
</evidence>
<keyword evidence="10" id="KW-0066">ATP synthesis</keyword>
<reference evidence="13" key="1">
    <citation type="journal article" date="2005" name="Mol. Phylogenet. Evol.">
        <title>Complete nucleotide sequence of the mitochondrial genome of Doliolum nationalis with implications for evolution of urochordates.</title>
        <authorList>
            <person name="Yokobori S."/>
            <person name="Oshima T."/>
            <person name="Wada H."/>
        </authorList>
    </citation>
    <scope>NUCLEOTIDE SEQUENCE</scope>
</reference>
<dbReference type="InterPro" id="IPR045083">
    <property type="entry name" value="ATP_synth_F0_asu_bact/mt"/>
</dbReference>
<evidence type="ECO:0000256" key="6">
    <source>
        <dbReference type="ARBA" id="ARBA00022781"/>
    </source>
</evidence>
<geneLocation type="mitochondrion" evidence="13"/>
<dbReference type="EMBL" id="AB176541">
    <property type="protein sequence ID" value="BAD86524.1"/>
    <property type="molecule type" value="Genomic_DNA"/>
</dbReference>
<keyword evidence="7 12" id="KW-1133">Transmembrane helix</keyword>
<evidence type="ECO:0000256" key="9">
    <source>
        <dbReference type="ARBA" id="ARBA00023136"/>
    </source>
</evidence>
<keyword evidence="4" id="KW-0138">CF(0)</keyword>
<dbReference type="SUPFAM" id="SSF81336">
    <property type="entry name" value="F1F0 ATP synthase subunit A"/>
    <property type="match status" value="1"/>
</dbReference>
<feature type="transmembrane region" description="Helical" evidence="12">
    <location>
        <begin position="12"/>
        <end position="31"/>
    </location>
</feature>
<dbReference type="Pfam" id="PF00119">
    <property type="entry name" value="ATP-synt_A"/>
    <property type="match status" value="1"/>
</dbReference>
<feature type="transmembrane region" description="Helical" evidence="12">
    <location>
        <begin position="51"/>
        <end position="71"/>
    </location>
</feature>
<dbReference type="InterPro" id="IPR023011">
    <property type="entry name" value="ATP_synth_F0_asu_AS"/>
</dbReference>